<reference evidence="3" key="2">
    <citation type="submission" date="2017-02" db="UniProtKB">
        <authorList>
            <consortium name="WormBaseParasite"/>
        </authorList>
    </citation>
    <scope>IDENTIFICATION</scope>
</reference>
<accession>A0A0K0CW52</accession>
<dbReference type="AlphaFoldDB" id="A0A0K0CW52"/>
<dbReference type="Proteomes" id="UP000035642">
    <property type="component" value="Unassembled WGS sequence"/>
</dbReference>
<organism evidence="2 3">
    <name type="scientific">Angiostrongylus cantonensis</name>
    <name type="common">Rat lungworm</name>
    <dbReference type="NCBI Taxonomy" id="6313"/>
    <lineage>
        <taxon>Eukaryota</taxon>
        <taxon>Metazoa</taxon>
        <taxon>Ecdysozoa</taxon>
        <taxon>Nematoda</taxon>
        <taxon>Chromadorea</taxon>
        <taxon>Rhabditida</taxon>
        <taxon>Rhabditina</taxon>
        <taxon>Rhabditomorpha</taxon>
        <taxon>Strongyloidea</taxon>
        <taxon>Metastrongylidae</taxon>
        <taxon>Angiostrongylus</taxon>
    </lineage>
</organism>
<feature type="region of interest" description="Disordered" evidence="1">
    <location>
        <begin position="76"/>
        <end position="113"/>
    </location>
</feature>
<name>A0A0K0CW52_ANGCA</name>
<evidence type="ECO:0000313" key="2">
    <source>
        <dbReference type="Proteomes" id="UP000035642"/>
    </source>
</evidence>
<sequence length="139" mass="14910">MPGQACGCPPINPMCPPQPKCPMGGVVTHHAQPIPVPDELEMRAAAFGVPIGQRQHSPSNLEQFEKLVDRQEAVNAAAIKQRPTKEEAESATAAEKSVDENPTTTSLPEATSKCNSLPLRKLMLEVSGLTAFDQVLTQK</sequence>
<evidence type="ECO:0000313" key="3">
    <source>
        <dbReference type="WBParaSite" id="ACAC_0000162801-mRNA-1"/>
    </source>
</evidence>
<protein>
    <submittedName>
        <fullName evidence="3">Uncharacterized protein</fullName>
    </submittedName>
</protein>
<keyword evidence="2" id="KW-1185">Reference proteome</keyword>
<dbReference type="WBParaSite" id="ACAC_0000162801-mRNA-1">
    <property type="protein sequence ID" value="ACAC_0000162801-mRNA-1"/>
    <property type="gene ID" value="ACAC_0000162801"/>
</dbReference>
<reference evidence="2" key="1">
    <citation type="submission" date="2012-09" db="EMBL/GenBank/DDBJ databases">
        <authorList>
            <person name="Martin A.A."/>
        </authorList>
    </citation>
    <scope>NUCLEOTIDE SEQUENCE</scope>
</reference>
<proteinExistence type="predicted"/>
<feature type="compositionally biased region" description="Polar residues" evidence="1">
    <location>
        <begin position="100"/>
        <end position="113"/>
    </location>
</feature>
<evidence type="ECO:0000256" key="1">
    <source>
        <dbReference type="SAM" id="MobiDB-lite"/>
    </source>
</evidence>